<sequence length="420" mass="47685">MSTDIQELSNMPDLTEKDLKTILPRDDSFTPPRILIMCPDKALAPYAASEPWNVFKKAGCVIEFATETGEIPKADQRMLERSKFRDFLDIAMENIELFYAMAGSDEYLSPRSWSEPGFSLLPYDAVYLTTGFDTRMRQFVESESLHKLMASYFPLSKRRTAVQRAQTLSDKIKRRSTMLQDAEEHLPSVITEKHHDELSHLEGPRKVVGAMGKGVLVLSRSMVVDNLTPEERKSAEEQCTQSRDAFVENKIKEEAEEAERKKMNRRSTALGFGKKADSLQRSNTTGGFFKSSKAKEESQRQEELQKSLPSPSLSRSVIYGVETTTTPSWMENVGTTITTIHGFKNMFKTYQKSTQEQVVKALGNSTLFHAGPPKMKQFTHSASTHHYVSARYPRDGRLISLHLLEEIALARKEWAKVRLD</sequence>
<evidence type="ECO:0000256" key="1">
    <source>
        <dbReference type="SAM" id="MobiDB-lite"/>
    </source>
</evidence>
<proteinExistence type="predicted"/>
<dbReference type="Gene3D" id="3.40.50.880">
    <property type="match status" value="1"/>
</dbReference>
<dbReference type="PANTHER" id="PTHR43068">
    <property type="entry name" value="SLR1854 PROTEIN"/>
    <property type="match status" value="1"/>
</dbReference>
<dbReference type="Pfam" id="PF17124">
    <property type="entry name" value="ThiJ_like"/>
    <property type="match status" value="1"/>
</dbReference>
<comment type="caution">
    <text evidence="2">The sequence shown here is derived from an EMBL/GenBank/DDBJ whole genome shotgun (WGS) entry which is preliminary data.</text>
</comment>
<keyword evidence="3" id="KW-1185">Reference proteome</keyword>
<accession>A0AAV9XLS0</accession>
<dbReference type="AlphaFoldDB" id="A0AAV9XLS0"/>
<protein>
    <submittedName>
        <fullName evidence="2">Uncharacterized protein</fullName>
    </submittedName>
</protein>
<feature type="region of interest" description="Disordered" evidence="1">
    <location>
        <begin position="257"/>
        <end position="309"/>
    </location>
</feature>
<feature type="compositionally biased region" description="Basic and acidic residues" evidence="1">
    <location>
        <begin position="293"/>
        <end position="305"/>
    </location>
</feature>
<dbReference type="Proteomes" id="UP001365542">
    <property type="component" value="Unassembled WGS sequence"/>
</dbReference>
<organism evidence="2 3">
    <name type="scientific">Orbilia ellipsospora</name>
    <dbReference type="NCBI Taxonomy" id="2528407"/>
    <lineage>
        <taxon>Eukaryota</taxon>
        <taxon>Fungi</taxon>
        <taxon>Dikarya</taxon>
        <taxon>Ascomycota</taxon>
        <taxon>Pezizomycotina</taxon>
        <taxon>Orbiliomycetes</taxon>
        <taxon>Orbiliales</taxon>
        <taxon>Orbiliaceae</taxon>
        <taxon>Orbilia</taxon>
    </lineage>
</organism>
<evidence type="ECO:0000313" key="2">
    <source>
        <dbReference type="EMBL" id="KAK6543035.1"/>
    </source>
</evidence>
<dbReference type="InterPro" id="IPR029062">
    <property type="entry name" value="Class_I_gatase-like"/>
</dbReference>
<dbReference type="EMBL" id="JAVHJO010000002">
    <property type="protein sequence ID" value="KAK6543035.1"/>
    <property type="molecule type" value="Genomic_DNA"/>
</dbReference>
<reference evidence="2 3" key="1">
    <citation type="submission" date="2019-10" db="EMBL/GenBank/DDBJ databases">
        <authorList>
            <person name="Palmer J.M."/>
        </authorList>
    </citation>
    <scope>NUCLEOTIDE SEQUENCE [LARGE SCALE GENOMIC DNA]</scope>
    <source>
        <strain evidence="2 3">TWF694</strain>
    </source>
</reference>
<dbReference type="PANTHER" id="PTHR43068:SF1">
    <property type="entry name" value="SLR1854 PROTEIN"/>
    <property type="match status" value="1"/>
</dbReference>
<evidence type="ECO:0000313" key="3">
    <source>
        <dbReference type="Proteomes" id="UP001365542"/>
    </source>
</evidence>
<dbReference type="InterPro" id="IPR032633">
    <property type="entry name" value="ThiJ-like"/>
</dbReference>
<gene>
    <name evidence="2" type="ORF">TWF694_006965</name>
</gene>
<dbReference type="SUPFAM" id="SSF52317">
    <property type="entry name" value="Class I glutamine amidotransferase-like"/>
    <property type="match status" value="1"/>
</dbReference>
<name>A0AAV9XLS0_9PEZI</name>